<feature type="domain" description="N-acetyltransferase" evidence="7">
    <location>
        <begin position="173"/>
        <end position="339"/>
    </location>
</feature>
<dbReference type="AlphaFoldDB" id="A0A2M7H4N1"/>
<dbReference type="GO" id="GO:0016747">
    <property type="term" value="F:acyltransferase activity, transferring groups other than amino-acyl groups"/>
    <property type="evidence" value="ECO:0007669"/>
    <property type="project" value="InterPro"/>
</dbReference>
<comment type="caution">
    <text evidence="8">The sequence shown here is derived from an EMBL/GenBank/DDBJ whole genome shotgun (WGS) entry which is preliminary data.</text>
</comment>
<evidence type="ECO:0000259" key="7">
    <source>
        <dbReference type="PROSITE" id="PS51186"/>
    </source>
</evidence>
<dbReference type="GO" id="GO:0016755">
    <property type="term" value="F:aminoacyltransferase activity"/>
    <property type="evidence" value="ECO:0007669"/>
    <property type="project" value="InterPro"/>
</dbReference>
<dbReference type="InterPro" id="IPR050644">
    <property type="entry name" value="PG_Glycine_Bridge_Synth"/>
</dbReference>
<dbReference type="Gene3D" id="3.40.630.30">
    <property type="match status" value="2"/>
</dbReference>
<comment type="similarity">
    <text evidence="1">Belongs to the FemABX family.</text>
</comment>
<dbReference type="GO" id="GO:0008360">
    <property type="term" value="P:regulation of cell shape"/>
    <property type="evidence" value="ECO:0007669"/>
    <property type="project" value="UniProtKB-KW"/>
</dbReference>
<dbReference type="Pfam" id="PF13480">
    <property type="entry name" value="Acetyltransf_6"/>
    <property type="match status" value="1"/>
</dbReference>
<evidence type="ECO:0000256" key="4">
    <source>
        <dbReference type="ARBA" id="ARBA00022984"/>
    </source>
</evidence>
<evidence type="ECO:0000256" key="3">
    <source>
        <dbReference type="ARBA" id="ARBA00022960"/>
    </source>
</evidence>
<dbReference type="SUPFAM" id="SSF55729">
    <property type="entry name" value="Acyl-CoA N-acyltransferases (Nat)"/>
    <property type="match status" value="2"/>
</dbReference>
<dbReference type="InterPro" id="IPR003447">
    <property type="entry name" value="FEMABX"/>
</dbReference>
<dbReference type="Pfam" id="PF02388">
    <property type="entry name" value="FemAB"/>
    <property type="match status" value="1"/>
</dbReference>
<evidence type="ECO:0000256" key="6">
    <source>
        <dbReference type="ARBA" id="ARBA00023316"/>
    </source>
</evidence>
<accession>A0A2M7H4N1</accession>
<dbReference type="InterPro" id="IPR000182">
    <property type="entry name" value="GNAT_dom"/>
</dbReference>
<keyword evidence="5" id="KW-0012">Acyltransferase</keyword>
<evidence type="ECO:0000256" key="2">
    <source>
        <dbReference type="ARBA" id="ARBA00022679"/>
    </source>
</evidence>
<name>A0A2M7H4N1_9BACT</name>
<gene>
    <name evidence="8" type="ORF">COW24_01440</name>
</gene>
<dbReference type="PROSITE" id="PS51186">
    <property type="entry name" value="GNAT"/>
    <property type="match status" value="1"/>
</dbReference>
<dbReference type="InterPro" id="IPR038740">
    <property type="entry name" value="BioF2-like_GNAT_dom"/>
</dbReference>
<evidence type="ECO:0000256" key="5">
    <source>
        <dbReference type="ARBA" id="ARBA00023315"/>
    </source>
</evidence>
<keyword evidence="2" id="KW-0808">Transferase</keyword>
<proteinExistence type="inferred from homology"/>
<evidence type="ECO:0000313" key="9">
    <source>
        <dbReference type="Proteomes" id="UP000230292"/>
    </source>
</evidence>
<dbReference type="PANTHER" id="PTHR36174:SF1">
    <property type="entry name" value="LIPID II:GLYCINE GLYCYLTRANSFERASE"/>
    <property type="match status" value="1"/>
</dbReference>
<evidence type="ECO:0000256" key="1">
    <source>
        <dbReference type="ARBA" id="ARBA00009943"/>
    </source>
</evidence>
<dbReference type="EMBL" id="PFGC01000019">
    <property type="protein sequence ID" value="PIW37188.1"/>
    <property type="molecule type" value="Genomic_DNA"/>
</dbReference>
<dbReference type="Proteomes" id="UP000230292">
    <property type="component" value="Unassembled WGS sequence"/>
</dbReference>
<keyword evidence="6" id="KW-0961">Cell wall biogenesis/degradation</keyword>
<protein>
    <recommendedName>
        <fullName evidence="7">N-acetyltransferase domain-containing protein</fullName>
    </recommendedName>
</protein>
<organism evidence="8 9">
    <name type="scientific">Candidatus Kerfeldbacteria bacterium CG15_BIG_FIL_POST_REV_8_21_14_020_45_12</name>
    <dbReference type="NCBI Taxonomy" id="2014247"/>
    <lineage>
        <taxon>Bacteria</taxon>
        <taxon>Candidatus Kerfeldiibacteriota</taxon>
    </lineage>
</organism>
<dbReference type="GO" id="GO:0009252">
    <property type="term" value="P:peptidoglycan biosynthetic process"/>
    <property type="evidence" value="ECO:0007669"/>
    <property type="project" value="UniProtKB-KW"/>
</dbReference>
<dbReference type="PANTHER" id="PTHR36174">
    <property type="entry name" value="LIPID II:GLYCINE GLYCYLTRANSFERASE"/>
    <property type="match status" value="1"/>
</dbReference>
<reference evidence="8 9" key="1">
    <citation type="submission" date="2017-09" db="EMBL/GenBank/DDBJ databases">
        <title>Depth-based differentiation of microbial function through sediment-hosted aquifers and enrichment of novel symbionts in the deep terrestrial subsurface.</title>
        <authorList>
            <person name="Probst A.J."/>
            <person name="Ladd B."/>
            <person name="Jarett J.K."/>
            <person name="Geller-Mcgrath D.E."/>
            <person name="Sieber C.M."/>
            <person name="Emerson J.B."/>
            <person name="Anantharaman K."/>
            <person name="Thomas B.C."/>
            <person name="Malmstrom R."/>
            <person name="Stieglmeier M."/>
            <person name="Klingl A."/>
            <person name="Woyke T."/>
            <person name="Ryan C.M."/>
            <person name="Banfield J.F."/>
        </authorList>
    </citation>
    <scope>NUCLEOTIDE SEQUENCE [LARGE SCALE GENOMIC DNA]</scope>
    <source>
        <strain evidence="8">CG15_BIG_FIL_POST_REV_8_21_14_020_45_12</strain>
    </source>
</reference>
<dbReference type="InterPro" id="IPR016181">
    <property type="entry name" value="Acyl_CoA_acyltransferase"/>
</dbReference>
<dbReference type="PROSITE" id="PS51191">
    <property type="entry name" value="FEMABX"/>
    <property type="match status" value="1"/>
</dbReference>
<sequence length="348" mass="40364">MNIRVDHNPSQADWQAFLLNRSTPPFLQAWEMQKLHASLGEQTLTLAFYDDDSGDMVGLALAIVVHARRGNYLFLPYGPVLTASAWKALPEITRHLKSIGKDNDLDFVRSSPFIIDSTQNRQLYHGAGWRPAPIHLLAENLWLLDISSPEEEVLKGMRKTMRNLIRRAERDGVRIEQTNTPEAVDIFIDIHQQTVERHKFTPYKDDYFRAQVEAFRESDVARVFIAWYQDIPISAAIMMYYGDIGSYHHGASRSDYNKIPASYLLQWEAIKEAKKRNCKTYNFWGVVPENKEKSRLLKRQHPWIGISRFKRGFGGSQFDILHCHDLPLSSTYPFTWTIETVRRLKRGQ</sequence>
<evidence type="ECO:0000313" key="8">
    <source>
        <dbReference type="EMBL" id="PIW37188.1"/>
    </source>
</evidence>
<keyword evidence="4" id="KW-0573">Peptidoglycan synthesis</keyword>
<dbReference type="GO" id="GO:0071555">
    <property type="term" value="P:cell wall organization"/>
    <property type="evidence" value="ECO:0007669"/>
    <property type="project" value="UniProtKB-KW"/>
</dbReference>
<keyword evidence="3" id="KW-0133">Cell shape</keyword>